<dbReference type="SUPFAM" id="SSF53448">
    <property type="entry name" value="Nucleotide-diphospho-sugar transferases"/>
    <property type="match status" value="1"/>
</dbReference>
<dbReference type="AlphaFoldDB" id="A0A6A6DWN1"/>
<sequence length="312" mass="36732">MSILRVFRDLRISTNSTGKLAYVTFLSSTLVGPDSEDLTKDNYFIATRILVWQLLHSPKTRSHNIDVVVVVTPSVSASRRERLQKDGAIVRAVEFVHGKNEDWINPEQERWKDIMTKLRVWEMVEYERILMLDGDTILNKPFDDIFKDSGSQMVSTLPAKSLRKDDEPEIPPQYLLASVGETKNPNHTFPPTKPDDYERPDYFCAGFFMLAPSLELFKYYTALLDIPGRFDTAYMEQNLLNYAHRWDGPMPWKEMDYKWNIRHVNEEDVEKGLVSMHEKWWSMPWSGSLKLKDEFMRVRWEMEGWYMERDGE</sequence>
<dbReference type="OrthoDB" id="2014201at2759"/>
<organism evidence="1 2">
    <name type="scientific">Zopfia rhizophila CBS 207.26</name>
    <dbReference type="NCBI Taxonomy" id="1314779"/>
    <lineage>
        <taxon>Eukaryota</taxon>
        <taxon>Fungi</taxon>
        <taxon>Dikarya</taxon>
        <taxon>Ascomycota</taxon>
        <taxon>Pezizomycotina</taxon>
        <taxon>Dothideomycetes</taxon>
        <taxon>Dothideomycetes incertae sedis</taxon>
        <taxon>Zopfiaceae</taxon>
        <taxon>Zopfia</taxon>
    </lineage>
</organism>
<dbReference type="PANTHER" id="PTHR11183">
    <property type="entry name" value="GLYCOGENIN SUBFAMILY MEMBER"/>
    <property type="match status" value="1"/>
</dbReference>
<gene>
    <name evidence="1" type="ORF">K469DRAFT_740001</name>
</gene>
<name>A0A6A6DWN1_9PEZI</name>
<dbReference type="EMBL" id="ML994644">
    <property type="protein sequence ID" value="KAF2183185.1"/>
    <property type="molecule type" value="Genomic_DNA"/>
</dbReference>
<keyword evidence="1" id="KW-0808">Transferase</keyword>
<accession>A0A6A6DWN1</accession>
<evidence type="ECO:0000313" key="2">
    <source>
        <dbReference type="Proteomes" id="UP000800200"/>
    </source>
</evidence>
<dbReference type="Pfam" id="PF01501">
    <property type="entry name" value="Glyco_transf_8"/>
    <property type="match status" value="1"/>
</dbReference>
<keyword evidence="2" id="KW-1185">Reference proteome</keyword>
<dbReference type="Gene3D" id="3.90.550.10">
    <property type="entry name" value="Spore Coat Polysaccharide Biosynthesis Protein SpsA, Chain A"/>
    <property type="match status" value="1"/>
</dbReference>
<proteinExistence type="predicted"/>
<dbReference type="InterPro" id="IPR029044">
    <property type="entry name" value="Nucleotide-diphossugar_trans"/>
</dbReference>
<dbReference type="InterPro" id="IPR050587">
    <property type="entry name" value="GNT1/Glycosyltrans_8"/>
</dbReference>
<dbReference type="GO" id="GO:0016757">
    <property type="term" value="F:glycosyltransferase activity"/>
    <property type="evidence" value="ECO:0007669"/>
    <property type="project" value="InterPro"/>
</dbReference>
<reference evidence="1" key="1">
    <citation type="journal article" date="2020" name="Stud. Mycol.">
        <title>101 Dothideomycetes genomes: a test case for predicting lifestyles and emergence of pathogens.</title>
        <authorList>
            <person name="Haridas S."/>
            <person name="Albert R."/>
            <person name="Binder M."/>
            <person name="Bloem J."/>
            <person name="Labutti K."/>
            <person name="Salamov A."/>
            <person name="Andreopoulos B."/>
            <person name="Baker S."/>
            <person name="Barry K."/>
            <person name="Bills G."/>
            <person name="Bluhm B."/>
            <person name="Cannon C."/>
            <person name="Castanera R."/>
            <person name="Culley D."/>
            <person name="Daum C."/>
            <person name="Ezra D."/>
            <person name="Gonzalez J."/>
            <person name="Henrissat B."/>
            <person name="Kuo A."/>
            <person name="Liang C."/>
            <person name="Lipzen A."/>
            <person name="Lutzoni F."/>
            <person name="Magnuson J."/>
            <person name="Mondo S."/>
            <person name="Nolan M."/>
            <person name="Ohm R."/>
            <person name="Pangilinan J."/>
            <person name="Park H.-J."/>
            <person name="Ramirez L."/>
            <person name="Alfaro M."/>
            <person name="Sun H."/>
            <person name="Tritt A."/>
            <person name="Yoshinaga Y."/>
            <person name="Zwiers L.-H."/>
            <person name="Turgeon B."/>
            <person name="Goodwin S."/>
            <person name="Spatafora J."/>
            <person name="Crous P."/>
            <person name="Grigoriev I."/>
        </authorList>
    </citation>
    <scope>NUCLEOTIDE SEQUENCE</scope>
    <source>
        <strain evidence="1">CBS 207.26</strain>
    </source>
</reference>
<dbReference type="InterPro" id="IPR002495">
    <property type="entry name" value="Glyco_trans_8"/>
</dbReference>
<evidence type="ECO:0000313" key="1">
    <source>
        <dbReference type="EMBL" id="KAF2183185.1"/>
    </source>
</evidence>
<dbReference type="Proteomes" id="UP000800200">
    <property type="component" value="Unassembled WGS sequence"/>
</dbReference>
<protein>
    <submittedName>
        <fullName evidence="1">Glycosyltransferase family 8 protein</fullName>
    </submittedName>
</protein>